<organism evidence="1 2">
    <name type="scientific">Lasiosphaeria ovina</name>
    <dbReference type="NCBI Taxonomy" id="92902"/>
    <lineage>
        <taxon>Eukaryota</taxon>
        <taxon>Fungi</taxon>
        <taxon>Dikarya</taxon>
        <taxon>Ascomycota</taxon>
        <taxon>Pezizomycotina</taxon>
        <taxon>Sordariomycetes</taxon>
        <taxon>Sordariomycetidae</taxon>
        <taxon>Sordariales</taxon>
        <taxon>Lasiosphaeriaceae</taxon>
        <taxon>Lasiosphaeria</taxon>
    </lineage>
</organism>
<dbReference type="AlphaFoldDB" id="A0AAE0N3L7"/>
<evidence type="ECO:0000313" key="1">
    <source>
        <dbReference type="EMBL" id="KAK3369522.1"/>
    </source>
</evidence>
<keyword evidence="2" id="KW-1185">Reference proteome</keyword>
<proteinExistence type="predicted"/>
<reference evidence="1" key="1">
    <citation type="journal article" date="2023" name="Mol. Phylogenet. Evol.">
        <title>Genome-scale phylogeny and comparative genomics of the fungal order Sordariales.</title>
        <authorList>
            <person name="Hensen N."/>
            <person name="Bonometti L."/>
            <person name="Westerberg I."/>
            <person name="Brannstrom I.O."/>
            <person name="Guillou S."/>
            <person name="Cros-Aarteil S."/>
            <person name="Calhoun S."/>
            <person name="Haridas S."/>
            <person name="Kuo A."/>
            <person name="Mondo S."/>
            <person name="Pangilinan J."/>
            <person name="Riley R."/>
            <person name="LaButti K."/>
            <person name="Andreopoulos B."/>
            <person name="Lipzen A."/>
            <person name="Chen C."/>
            <person name="Yan M."/>
            <person name="Daum C."/>
            <person name="Ng V."/>
            <person name="Clum A."/>
            <person name="Steindorff A."/>
            <person name="Ohm R.A."/>
            <person name="Martin F."/>
            <person name="Silar P."/>
            <person name="Natvig D.O."/>
            <person name="Lalanne C."/>
            <person name="Gautier V."/>
            <person name="Ament-Velasquez S.L."/>
            <person name="Kruys A."/>
            <person name="Hutchinson M.I."/>
            <person name="Powell A.J."/>
            <person name="Barry K."/>
            <person name="Miller A.N."/>
            <person name="Grigoriev I.V."/>
            <person name="Debuchy R."/>
            <person name="Gladieux P."/>
            <person name="Hiltunen Thoren M."/>
            <person name="Johannesson H."/>
        </authorList>
    </citation>
    <scope>NUCLEOTIDE SEQUENCE</scope>
    <source>
        <strain evidence="1">CBS 958.72</strain>
    </source>
</reference>
<protein>
    <submittedName>
        <fullName evidence="1">Uncharacterized protein</fullName>
    </submittedName>
</protein>
<comment type="caution">
    <text evidence="1">The sequence shown here is derived from an EMBL/GenBank/DDBJ whole genome shotgun (WGS) entry which is preliminary data.</text>
</comment>
<sequence length="403" mass="43276">MANFTITNITRTNGHVNNYNVIEGFGVAAAHTVLNDAIFDVAEAVPATATEGRHPAAFRYDPNDIPLVVTGSRGAHSAGQYRLRGTGPGNFQIISQPFALAPGPGPGAGGFTADDFTSVLNPLGPFRLAGDWQWVMVRAADSSNFANGPATRLEIYFLFGPHTIPTFAGINFPLSLLRLAFPEYATLAGLNAAALQARIITDITNRLWATGMDPGAPMWYDCREAHGGQNVHAIGLDFNLETIITRPIGQTTCNCYDLACWVKLTIDCLGEGPGTGAPYVAGVTVTYEEPWGCVPAGPLFGWENIPAAANCNNPFWQDVNGLGRFQPNVAPNDLDRTIFSTHCFTVFTNTAGQQRVVDICHGLFHLGVGPVILAHGDMDLATYRTTCTDPPKRNVWQIQSVTA</sequence>
<dbReference type="Proteomes" id="UP001287356">
    <property type="component" value="Unassembled WGS sequence"/>
</dbReference>
<name>A0AAE0N3L7_9PEZI</name>
<dbReference type="EMBL" id="JAULSN010000006">
    <property type="protein sequence ID" value="KAK3369522.1"/>
    <property type="molecule type" value="Genomic_DNA"/>
</dbReference>
<accession>A0AAE0N3L7</accession>
<gene>
    <name evidence="1" type="ORF">B0T24DRAFT_668959</name>
</gene>
<evidence type="ECO:0000313" key="2">
    <source>
        <dbReference type="Proteomes" id="UP001287356"/>
    </source>
</evidence>
<reference evidence="1" key="2">
    <citation type="submission" date="2023-06" db="EMBL/GenBank/DDBJ databases">
        <authorList>
            <consortium name="Lawrence Berkeley National Laboratory"/>
            <person name="Haridas S."/>
            <person name="Hensen N."/>
            <person name="Bonometti L."/>
            <person name="Westerberg I."/>
            <person name="Brannstrom I.O."/>
            <person name="Guillou S."/>
            <person name="Cros-Aarteil S."/>
            <person name="Calhoun S."/>
            <person name="Kuo A."/>
            <person name="Mondo S."/>
            <person name="Pangilinan J."/>
            <person name="Riley R."/>
            <person name="Labutti K."/>
            <person name="Andreopoulos B."/>
            <person name="Lipzen A."/>
            <person name="Chen C."/>
            <person name="Yanf M."/>
            <person name="Daum C."/>
            <person name="Ng V."/>
            <person name="Clum A."/>
            <person name="Steindorff A."/>
            <person name="Ohm R."/>
            <person name="Martin F."/>
            <person name="Silar P."/>
            <person name="Natvig D."/>
            <person name="Lalanne C."/>
            <person name="Gautier V."/>
            <person name="Ament-Velasquez S.L."/>
            <person name="Kruys A."/>
            <person name="Hutchinson M.I."/>
            <person name="Powell A.J."/>
            <person name="Barry K."/>
            <person name="Miller A.N."/>
            <person name="Grigoriev I.V."/>
            <person name="Debuchy R."/>
            <person name="Gladieux P."/>
            <person name="Thoren M.H."/>
            <person name="Johannesson H."/>
        </authorList>
    </citation>
    <scope>NUCLEOTIDE SEQUENCE</scope>
    <source>
        <strain evidence="1">CBS 958.72</strain>
    </source>
</reference>